<proteinExistence type="predicted"/>
<evidence type="ECO:0000256" key="1">
    <source>
        <dbReference type="ARBA" id="ARBA00022475"/>
    </source>
</evidence>
<dbReference type="InterPro" id="IPR003810">
    <property type="entry name" value="Mntp/YtaF"/>
</dbReference>
<keyword evidence="7" id="KW-1185">Reference proteome</keyword>
<keyword evidence="3 5" id="KW-1133">Transmembrane helix</keyword>
<keyword evidence="4 5" id="KW-0472">Membrane</keyword>
<dbReference type="Proteomes" id="UP000175744">
    <property type="component" value="Unassembled WGS sequence"/>
</dbReference>
<protein>
    <submittedName>
        <fullName evidence="6">Manganese efflux pump MntP</fullName>
    </submittedName>
</protein>
<evidence type="ECO:0000256" key="4">
    <source>
        <dbReference type="ARBA" id="ARBA00023136"/>
    </source>
</evidence>
<dbReference type="EMBL" id="LZFO01000006">
    <property type="protein sequence ID" value="OFI06980.1"/>
    <property type="molecule type" value="Genomic_DNA"/>
</dbReference>
<dbReference type="PANTHER" id="PTHR35529">
    <property type="entry name" value="MANGANESE EFFLUX PUMP MNTP-RELATED"/>
    <property type="match status" value="1"/>
</dbReference>
<evidence type="ECO:0000256" key="5">
    <source>
        <dbReference type="SAM" id="Phobius"/>
    </source>
</evidence>
<evidence type="ECO:0000256" key="3">
    <source>
        <dbReference type="ARBA" id="ARBA00022989"/>
    </source>
</evidence>
<feature type="transmembrane region" description="Helical" evidence="5">
    <location>
        <begin position="69"/>
        <end position="87"/>
    </location>
</feature>
<accession>A0A1E8F0N7</accession>
<sequence length="204" mass="22436">MHFISLLLFVLSANIDNIIVGITYGIKQLNLTSTNIMTITIIITLGTAISMYFGKIICLYINSNLANNLGSGMLIILGLWYIVDFLLSTMKIHKNKDKTNHLCYKEVLNNPEKADIDKSGSIDFKECTFLSIALTLNNSALGISASLAGLNIKITIILTFIIGILTIKLGLYIGRKCTSNFLNKYANLISGFIIILVGIIELII</sequence>
<dbReference type="InterPro" id="IPR014205">
    <property type="entry name" value="Spore_YtaF"/>
</dbReference>
<name>A0A1E8F0N7_9CLOT</name>
<keyword evidence="2 5" id="KW-0812">Transmembrane</keyword>
<feature type="transmembrane region" description="Helical" evidence="5">
    <location>
        <begin position="38"/>
        <end position="63"/>
    </location>
</feature>
<feature type="transmembrane region" description="Helical" evidence="5">
    <location>
        <begin position="154"/>
        <end position="173"/>
    </location>
</feature>
<evidence type="ECO:0000313" key="6">
    <source>
        <dbReference type="EMBL" id="OFI06980.1"/>
    </source>
</evidence>
<comment type="caution">
    <text evidence="6">The sequence shown here is derived from an EMBL/GenBank/DDBJ whole genome shotgun (WGS) entry which is preliminary data.</text>
</comment>
<dbReference type="RefSeq" id="WP_070109530.1">
    <property type="nucleotide sequence ID" value="NZ_LZFO01000006.1"/>
</dbReference>
<dbReference type="PANTHER" id="PTHR35529:SF2">
    <property type="entry name" value="SPORULATION PROTEIN YTAF-RELATED"/>
    <property type="match status" value="1"/>
</dbReference>
<dbReference type="AlphaFoldDB" id="A0A1E8F0N7"/>
<gene>
    <name evidence="6" type="primary">mntP_1</name>
    <name evidence="6" type="ORF">CLOACE_05660</name>
</gene>
<evidence type="ECO:0000313" key="7">
    <source>
        <dbReference type="Proteomes" id="UP000175744"/>
    </source>
</evidence>
<evidence type="ECO:0000256" key="2">
    <source>
        <dbReference type="ARBA" id="ARBA00022692"/>
    </source>
</evidence>
<dbReference type="STRING" id="1121290.CLAOCE_05660"/>
<feature type="transmembrane region" description="Helical" evidence="5">
    <location>
        <begin position="185"/>
        <end position="203"/>
    </location>
</feature>
<feature type="transmembrane region" description="Helical" evidence="5">
    <location>
        <begin position="6"/>
        <end position="26"/>
    </location>
</feature>
<dbReference type="NCBIfam" id="TIGR02840">
    <property type="entry name" value="spore_YtaF"/>
    <property type="match status" value="1"/>
</dbReference>
<dbReference type="Pfam" id="PF02659">
    <property type="entry name" value="Mntp"/>
    <property type="match status" value="1"/>
</dbReference>
<keyword evidence="1" id="KW-1003">Cell membrane</keyword>
<reference evidence="6 7" key="1">
    <citation type="submission" date="2016-06" db="EMBL/GenBank/DDBJ databases">
        <title>Genome sequence of Clostridium acetireducens DSM 10703.</title>
        <authorList>
            <person name="Poehlein A."/>
            <person name="Fluechter S."/>
            <person name="Duerre P."/>
            <person name="Daniel R."/>
        </authorList>
    </citation>
    <scope>NUCLEOTIDE SEQUENCE [LARGE SCALE GENOMIC DNA]</scope>
    <source>
        <strain evidence="6 7">DSM 10703</strain>
    </source>
</reference>
<dbReference type="OrthoDB" id="1679205at2"/>
<organism evidence="6 7">
    <name type="scientific">Clostridium acetireducens DSM 10703</name>
    <dbReference type="NCBI Taxonomy" id="1121290"/>
    <lineage>
        <taxon>Bacteria</taxon>
        <taxon>Bacillati</taxon>
        <taxon>Bacillota</taxon>
        <taxon>Clostridia</taxon>
        <taxon>Eubacteriales</taxon>
        <taxon>Clostridiaceae</taxon>
        <taxon>Clostridium</taxon>
    </lineage>
</organism>